<dbReference type="InterPro" id="IPR001387">
    <property type="entry name" value="Cro/C1-type_HTH"/>
</dbReference>
<protein>
    <submittedName>
        <fullName evidence="2">Helix-turn-helix domain-containing protein</fullName>
    </submittedName>
</protein>
<reference evidence="2" key="1">
    <citation type="submission" date="2020-11" db="EMBL/GenBank/DDBJ databases">
        <authorList>
            <person name="Thieme N."/>
            <person name="Liebl W."/>
            <person name="Zverlov V."/>
        </authorList>
    </citation>
    <scope>NUCLEOTIDE SEQUENCE</scope>
    <source>
        <strain evidence="2">NT08</strain>
    </source>
</reference>
<proteinExistence type="predicted"/>
<dbReference type="Proteomes" id="UP000631418">
    <property type="component" value="Unassembled WGS sequence"/>
</dbReference>
<comment type="caution">
    <text evidence="2">The sequence shown here is derived from an EMBL/GenBank/DDBJ whole genome shotgun (WGS) entry which is preliminary data.</text>
</comment>
<evidence type="ECO:0000313" key="2">
    <source>
        <dbReference type="EMBL" id="MBF7812213.1"/>
    </source>
</evidence>
<evidence type="ECO:0000259" key="1">
    <source>
        <dbReference type="PROSITE" id="PS50943"/>
    </source>
</evidence>
<evidence type="ECO:0000313" key="3">
    <source>
        <dbReference type="Proteomes" id="UP000631418"/>
    </source>
</evidence>
<organism evidence="2 3">
    <name type="scientific">Clostridium beijerinckii</name>
    <name type="common">Clostridium MP</name>
    <dbReference type="NCBI Taxonomy" id="1520"/>
    <lineage>
        <taxon>Bacteria</taxon>
        <taxon>Bacillati</taxon>
        <taxon>Bacillota</taxon>
        <taxon>Clostridia</taxon>
        <taxon>Eubacteriales</taxon>
        <taxon>Clostridiaceae</taxon>
        <taxon>Clostridium</taxon>
    </lineage>
</organism>
<dbReference type="PROSITE" id="PS50943">
    <property type="entry name" value="HTH_CROC1"/>
    <property type="match status" value="1"/>
</dbReference>
<feature type="domain" description="HTH cro/C1-type" evidence="1">
    <location>
        <begin position="29"/>
        <end position="72"/>
    </location>
</feature>
<dbReference type="RefSeq" id="WP_011968943.1">
    <property type="nucleotide sequence ID" value="NZ_CP073279.1"/>
</dbReference>
<gene>
    <name evidence="2" type="ORF">IS491_26860</name>
</gene>
<accession>A0AAE2V2T8</accession>
<name>A0AAE2V2T8_CLOBE</name>
<dbReference type="OMA" id="NVYCIAR"/>
<dbReference type="AlphaFoldDB" id="A0AAE2V2T8"/>
<dbReference type="EMBL" id="JADOEF010000004">
    <property type="protein sequence ID" value="MBF7812213.1"/>
    <property type="molecule type" value="Genomic_DNA"/>
</dbReference>
<sequence>MNSKAINKNDTIYRQARKRAAEFNEKFKSIEGASEAIGVSKDQLSNYELGLYKQLPVDSVVRMADAYNAPELMNYYCCNECVIGKLTMSPVEICSIERLTIQILAVLNGTSINKIKESLIDITADGKITKDELPRLQEIINTLDEISAKSQSLKLWAEKYLINCCRSDV</sequence>